<gene>
    <name evidence="3" type="ORF">HEB94_006484</name>
</gene>
<accession>A0A927MZ51</accession>
<dbReference type="EMBL" id="JADBEM010000001">
    <property type="protein sequence ID" value="MBE1609636.1"/>
    <property type="molecule type" value="Genomic_DNA"/>
</dbReference>
<dbReference type="GO" id="GO:0016787">
    <property type="term" value="F:hydrolase activity"/>
    <property type="evidence" value="ECO:0007669"/>
    <property type="project" value="UniProtKB-KW"/>
</dbReference>
<comment type="caution">
    <text evidence="3">The sequence shown here is derived from an EMBL/GenBank/DDBJ whole genome shotgun (WGS) entry which is preliminary data.</text>
</comment>
<sequence>MAASRESSTIYEAADGSELPMLVFEPAEGTQPVAGIVMFHGGALRKGSADGLAPHCRQLASRGIFAVSAGYRLIGQRAVSIDDCIADVRLAVEYFSRLAASRGLDSSRLASGGTSAGGHLALVAAMIAPDGPFPASKPGVTAVVALNPVVDLLAYSPEQQHVLEQGAGIAAGRAIEYSPIEFVRPGNPPMLIQHGTRDEVVPIDQVRRFRDVMVQAGNDCILIEYERAEHGFHYPGPAGHFDDVVDATAEFLLHRLVSRREAGAVVPAREWPFDGTAGSTVVTTR</sequence>
<reference evidence="3" key="1">
    <citation type="submission" date="2020-10" db="EMBL/GenBank/DDBJ databases">
        <title>Sequencing the genomes of 1000 actinobacteria strains.</title>
        <authorList>
            <person name="Klenk H.-P."/>
        </authorList>
    </citation>
    <scope>NUCLEOTIDE SEQUENCE</scope>
    <source>
        <strain evidence="3">DSM 45354</strain>
    </source>
</reference>
<keyword evidence="1" id="KW-0378">Hydrolase</keyword>
<dbReference type="PANTHER" id="PTHR48081">
    <property type="entry name" value="AB HYDROLASE SUPERFAMILY PROTEIN C4A8.06C"/>
    <property type="match status" value="1"/>
</dbReference>
<proteinExistence type="predicted"/>
<name>A0A927MZ51_9ACTN</name>
<feature type="domain" description="BD-FAE-like" evidence="2">
    <location>
        <begin position="23"/>
        <end position="210"/>
    </location>
</feature>
<protein>
    <submittedName>
        <fullName evidence="3">Acetyl esterase/lipase</fullName>
    </submittedName>
</protein>
<dbReference type="Gene3D" id="3.40.50.1820">
    <property type="entry name" value="alpha/beta hydrolase"/>
    <property type="match status" value="1"/>
</dbReference>
<dbReference type="InterPro" id="IPR050300">
    <property type="entry name" value="GDXG_lipolytic_enzyme"/>
</dbReference>
<dbReference type="InterPro" id="IPR049492">
    <property type="entry name" value="BD-FAE-like_dom"/>
</dbReference>
<dbReference type="RefSeq" id="WP_192753180.1">
    <property type="nucleotide sequence ID" value="NZ_BAABJL010000062.1"/>
</dbReference>
<evidence type="ECO:0000313" key="4">
    <source>
        <dbReference type="Proteomes" id="UP000638648"/>
    </source>
</evidence>
<evidence type="ECO:0000256" key="1">
    <source>
        <dbReference type="ARBA" id="ARBA00022801"/>
    </source>
</evidence>
<dbReference type="InterPro" id="IPR029058">
    <property type="entry name" value="AB_hydrolase_fold"/>
</dbReference>
<dbReference type="Pfam" id="PF20434">
    <property type="entry name" value="BD-FAE"/>
    <property type="match status" value="1"/>
</dbReference>
<dbReference type="Proteomes" id="UP000638648">
    <property type="component" value="Unassembled WGS sequence"/>
</dbReference>
<dbReference type="SUPFAM" id="SSF53474">
    <property type="entry name" value="alpha/beta-Hydrolases"/>
    <property type="match status" value="1"/>
</dbReference>
<organism evidence="3 4">
    <name type="scientific">Actinopolymorpha pittospori</name>
    <dbReference type="NCBI Taxonomy" id="648752"/>
    <lineage>
        <taxon>Bacteria</taxon>
        <taxon>Bacillati</taxon>
        <taxon>Actinomycetota</taxon>
        <taxon>Actinomycetes</taxon>
        <taxon>Propionibacteriales</taxon>
        <taxon>Actinopolymorphaceae</taxon>
        <taxon>Actinopolymorpha</taxon>
    </lineage>
</organism>
<evidence type="ECO:0000313" key="3">
    <source>
        <dbReference type="EMBL" id="MBE1609636.1"/>
    </source>
</evidence>
<keyword evidence="4" id="KW-1185">Reference proteome</keyword>
<evidence type="ECO:0000259" key="2">
    <source>
        <dbReference type="Pfam" id="PF20434"/>
    </source>
</evidence>
<dbReference type="AlphaFoldDB" id="A0A927MZ51"/>